<evidence type="ECO:0000313" key="2">
    <source>
        <dbReference type="EMBL" id="TXN37515.1"/>
    </source>
</evidence>
<evidence type="ECO:0000313" key="3">
    <source>
        <dbReference type="Proteomes" id="UP000321456"/>
    </source>
</evidence>
<organism evidence="2 3">
    <name type="scientific">Flagellimonas hymeniacidonis</name>
    <dbReference type="NCBI Taxonomy" id="2603628"/>
    <lineage>
        <taxon>Bacteria</taxon>
        <taxon>Pseudomonadati</taxon>
        <taxon>Bacteroidota</taxon>
        <taxon>Flavobacteriia</taxon>
        <taxon>Flavobacteriales</taxon>
        <taxon>Flavobacteriaceae</taxon>
        <taxon>Flagellimonas</taxon>
    </lineage>
</organism>
<gene>
    <name evidence="2" type="ORF">FVB32_04300</name>
</gene>
<dbReference type="Proteomes" id="UP000321456">
    <property type="component" value="Unassembled WGS sequence"/>
</dbReference>
<reference evidence="2 3" key="1">
    <citation type="submission" date="2019-08" db="EMBL/GenBank/DDBJ databases">
        <title>Professor.</title>
        <authorList>
            <person name="Park J.S."/>
        </authorList>
    </citation>
    <scope>NUCLEOTIDE SEQUENCE [LARGE SCALE GENOMIC DNA]</scope>
    <source>
        <strain evidence="2 3">176CP5-101</strain>
    </source>
</reference>
<comment type="caution">
    <text evidence="2">The sequence shown here is derived from an EMBL/GenBank/DDBJ whole genome shotgun (WGS) entry which is preliminary data.</text>
</comment>
<keyword evidence="1" id="KW-0732">Signal</keyword>
<dbReference type="EMBL" id="VRUR01000001">
    <property type="protein sequence ID" value="TXN37515.1"/>
    <property type="molecule type" value="Genomic_DNA"/>
</dbReference>
<dbReference type="PROSITE" id="PS51257">
    <property type="entry name" value="PROKAR_LIPOPROTEIN"/>
    <property type="match status" value="1"/>
</dbReference>
<dbReference type="AlphaFoldDB" id="A0A5C8V6K5"/>
<sequence>MKNLIKGICIFVLLFSCSSDSTDNEEELQEGNFEYVISGALSKEVKGNDTNFGTTNGEFFVRLTSGTDELVIRILIDPLNPNSYEINPVFVSVSEPPIPITAGDSFADLGVGSTLANDRRSFSSNASNGGSVTISSVNGSVVSGTFSISLRELVTGNTGSEPVVSVQGTFRAVKQ</sequence>
<name>A0A5C8V6K5_9FLAO</name>
<feature type="chain" id="PRO_5022906289" evidence="1">
    <location>
        <begin position="22"/>
        <end position="175"/>
    </location>
</feature>
<keyword evidence="3" id="KW-1185">Reference proteome</keyword>
<protein>
    <submittedName>
        <fullName evidence="2">Uncharacterized protein</fullName>
    </submittedName>
</protein>
<dbReference type="RefSeq" id="WP_147741513.1">
    <property type="nucleotide sequence ID" value="NZ_VRUR01000001.1"/>
</dbReference>
<proteinExistence type="predicted"/>
<accession>A0A5C8V6K5</accession>
<evidence type="ECO:0000256" key="1">
    <source>
        <dbReference type="SAM" id="SignalP"/>
    </source>
</evidence>
<feature type="signal peptide" evidence="1">
    <location>
        <begin position="1"/>
        <end position="21"/>
    </location>
</feature>